<keyword evidence="2" id="KW-1185">Reference proteome</keyword>
<dbReference type="PANTHER" id="PTHR42999">
    <property type="entry name" value="ANTIBIOTIC RESISTANCE PROTEIN MCBG"/>
    <property type="match status" value="1"/>
</dbReference>
<dbReference type="Proteomes" id="UP000254807">
    <property type="component" value="Unassembled WGS sequence"/>
</dbReference>
<dbReference type="InterPro" id="IPR052949">
    <property type="entry name" value="PA_immunity-related"/>
</dbReference>
<dbReference type="RefSeq" id="WP_060813066.1">
    <property type="nucleotide sequence ID" value="NZ_JBHULA010000042.1"/>
</dbReference>
<dbReference type="EMBL" id="UFYW01000001">
    <property type="protein sequence ID" value="STD84138.1"/>
    <property type="molecule type" value="Genomic_DNA"/>
</dbReference>
<organism evidence="1 2">
    <name type="scientific">Enterococcus gallinarum</name>
    <dbReference type="NCBI Taxonomy" id="1353"/>
    <lineage>
        <taxon>Bacteria</taxon>
        <taxon>Bacillati</taxon>
        <taxon>Bacillota</taxon>
        <taxon>Bacilli</taxon>
        <taxon>Lactobacillales</taxon>
        <taxon>Enterococcaceae</taxon>
        <taxon>Enterococcus</taxon>
    </lineage>
</organism>
<proteinExistence type="predicted"/>
<dbReference type="OrthoDB" id="9798656at2"/>
<evidence type="ECO:0000313" key="1">
    <source>
        <dbReference type="EMBL" id="STD84138.1"/>
    </source>
</evidence>
<dbReference type="AlphaFoldDB" id="A0A376H6W6"/>
<dbReference type="Pfam" id="PF13599">
    <property type="entry name" value="Pentapeptide_4"/>
    <property type="match status" value="1"/>
</dbReference>
<dbReference type="SUPFAM" id="SSF141571">
    <property type="entry name" value="Pentapeptide repeat-like"/>
    <property type="match status" value="1"/>
</dbReference>
<evidence type="ECO:0000313" key="2">
    <source>
        <dbReference type="Proteomes" id="UP000254807"/>
    </source>
</evidence>
<dbReference type="InterPro" id="IPR001646">
    <property type="entry name" value="5peptide_repeat"/>
</dbReference>
<reference evidence="1 2" key="1">
    <citation type="submission" date="2018-06" db="EMBL/GenBank/DDBJ databases">
        <authorList>
            <consortium name="Pathogen Informatics"/>
            <person name="Doyle S."/>
        </authorList>
    </citation>
    <scope>NUCLEOTIDE SEQUENCE [LARGE SCALE GENOMIC DNA]</scope>
    <source>
        <strain evidence="1 2">NCTC12360</strain>
    </source>
</reference>
<name>A0A376H6W6_ENTGA</name>
<accession>A0A376H6W6</accession>
<protein>
    <submittedName>
        <fullName evidence="1">Pentapeptide repeat protein</fullName>
    </submittedName>
</protein>
<dbReference type="Gene3D" id="2.160.20.80">
    <property type="entry name" value="E3 ubiquitin-protein ligase SopA"/>
    <property type="match status" value="1"/>
</dbReference>
<gene>
    <name evidence="1" type="ORF">NCTC12360_02663</name>
</gene>
<sequence>MKKKQPDPLLPIIEHSETKDFYLEDEEIFEQAFFTETDASYDACTGLILKQCHLKKVTMQKTRLEHWECQNVFFENCDFSNMECLGASFHQVHFKNCKLTGTNFAESYFRDCTFESCVGNFASFSNTNLKTIRFAECQLNDTEFYEVQWKNLQLQHNQLTNSNWFRTKLYQLDLRTNPFQKIALSQELLRGLIVGQEQALVIAAGLGLVID</sequence>
<dbReference type="PANTHER" id="PTHR42999:SF1">
    <property type="entry name" value="PENTAPEPTIDE REPEAT-CONTAINING PROTEIN"/>
    <property type="match status" value="1"/>
</dbReference>